<accession>A0ABR2NQ27</accession>
<dbReference type="InterPro" id="IPR026960">
    <property type="entry name" value="RVT-Znf"/>
</dbReference>
<evidence type="ECO:0000313" key="3">
    <source>
        <dbReference type="EMBL" id="KAK8978280.1"/>
    </source>
</evidence>
<reference evidence="3 4" key="1">
    <citation type="journal article" date="2024" name="G3 (Bethesda)">
        <title>Genome assembly of Hibiscus sabdariffa L. provides insights into metabolisms of medicinal natural products.</title>
        <authorList>
            <person name="Kim T."/>
        </authorList>
    </citation>
    <scope>NUCLEOTIDE SEQUENCE [LARGE SCALE GENOMIC DNA]</scope>
    <source>
        <strain evidence="3">TK-2024</strain>
        <tissue evidence="3">Old leaves</tissue>
    </source>
</reference>
<proteinExistence type="predicted"/>
<dbReference type="EMBL" id="JBBPBN010000113">
    <property type="protein sequence ID" value="KAK8978280.1"/>
    <property type="molecule type" value="Genomic_DNA"/>
</dbReference>
<feature type="region of interest" description="Disordered" evidence="1">
    <location>
        <begin position="52"/>
        <end position="92"/>
    </location>
</feature>
<keyword evidence="4" id="KW-1185">Reference proteome</keyword>
<organism evidence="3 4">
    <name type="scientific">Hibiscus sabdariffa</name>
    <name type="common">roselle</name>
    <dbReference type="NCBI Taxonomy" id="183260"/>
    <lineage>
        <taxon>Eukaryota</taxon>
        <taxon>Viridiplantae</taxon>
        <taxon>Streptophyta</taxon>
        <taxon>Embryophyta</taxon>
        <taxon>Tracheophyta</taxon>
        <taxon>Spermatophyta</taxon>
        <taxon>Magnoliopsida</taxon>
        <taxon>eudicotyledons</taxon>
        <taxon>Gunneridae</taxon>
        <taxon>Pentapetalae</taxon>
        <taxon>rosids</taxon>
        <taxon>malvids</taxon>
        <taxon>Malvales</taxon>
        <taxon>Malvaceae</taxon>
        <taxon>Malvoideae</taxon>
        <taxon>Hibiscus</taxon>
    </lineage>
</organism>
<feature type="compositionally biased region" description="Polar residues" evidence="1">
    <location>
        <begin position="66"/>
        <end position="78"/>
    </location>
</feature>
<feature type="domain" description="Reverse transcriptase zinc-binding" evidence="2">
    <location>
        <begin position="134"/>
        <end position="220"/>
    </location>
</feature>
<feature type="region of interest" description="Disordered" evidence="1">
    <location>
        <begin position="110"/>
        <end position="130"/>
    </location>
</feature>
<dbReference type="Pfam" id="PF13966">
    <property type="entry name" value="zf-RVT"/>
    <property type="match status" value="1"/>
</dbReference>
<sequence>MISKSKITDRVASQGKVVATKSSLNAEKNTAIQVLDSSFTSTSRAVKGRVLPSSLRGGISKPVTKKSGSAPISKNGGSKQKKRDAHTSSTPTLAVGLSNLIEDLTNAEELETSRLGESSSKGVGEGDKTDTRHFTTSSAYSYLSDIGSTTTDTIWKKAWALPIPQRVKTFMWITLHGRHLTNAERFRRHLTSSVVCDICGFHMEDMSHILRNCVEARGVWTRVLHPDLLVDFFHTPFNVWLHHSCSVVLDSDHTLREDVLSHGGRLVHECARRTSHSLSGNGLVDSIRYWIDHNWELVIRHIPRTCNILADKLATWGRLNAHEVMNLASPPSSMVADVETGKSSLQTDPLMMQDWFGHADVVCFNPRVDPGG</sequence>
<evidence type="ECO:0000256" key="1">
    <source>
        <dbReference type="SAM" id="MobiDB-lite"/>
    </source>
</evidence>
<evidence type="ECO:0000259" key="2">
    <source>
        <dbReference type="Pfam" id="PF13966"/>
    </source>
</evidence>
<gene>
    <name evidence="3" type="ORF">V6N11_028284</name>
</gene>
<name>A0ABR2NQ27_9ROSI</name>
<comment type="caution">
    <text evidence="3">The sequence shown here is derived from an EMBL/GenBank/DDBJ whole genome shotgun (WGS) entry which is preliminary data.</text>
</comment>
<protein>
    <recommendedName>
        <fullName evidence="2">Reverse transcriptase zinc-binding domain-containing protein</fullName>
    </recommendedName>
</protein>
<dbReference type="Proteomes" id="UP001396334">
    <property type="component" value="Unassembled WGS sequence"/>
</dbReference>
<evidence type="ECO:0000313" key="4">
    <source>
        <dbReference type="Proteomes" id="UP001396334"/>
    </source>
</evidence>